<dbReference type="EMBL" id="SNRW01000815">
    <property type="protein sequence ID" value="KAA6399128.1"/>
    <property type="molecule type" value="Genomic_DNA"/>
</dbReference>
<gene>
    <name evidence="1" type="ORF">EZS28_005341</name>
</gene>
<evidence type="ECO:0000313" key="1">
    <source>
        <dbReference type="EMBL" id="KAA6399128.1"/>
    </source>
</evidence>
<protein>
    <submittedName>
        <fullName evidence="1">Uncharacterized protein</fullName>
    </submittedName>
</protein>
<sequence length="194" mass="22419">MSNVYIDEVLLDAAGLSEFPELYACIHEREPKLIVDEITNHIIVGPQYLQDQVIDNFDKLRVKPPRPAPIMPVPVAAKVITVPLFTPTQPLLPYNINDGETKFYKLRNKVEYNIGQYLRKDMMGFVFTNFPKEFWPFSKRVLKQGYDDMHKQNIRGYISAKGFYIGSSIGIVDQITQIKVNGQIENCRCLLFRF</sequence>
<dbReference type="Proteomes" id="UP000324800">
    <property type="component" value="Unassembled WGS sequence"/>
</dbReference>
<organism evidence="1 2">
    <name type="scientific">Streblomastix strix</name>
    <dbReference type="NCBI Taxonomy" id="222440"/>
    <lineage>
        <taxon>Eukaryota</taxon>
        <taxon>Metamonada</taxon>
        <taxon>Preaxostyla</taxon>
        <taxon>Oxymonadida</taxon>
        <taxon>Streblomastigidae</taxon>
        <taxon>Streblomastix</taxon>
    </lineage>
</organism>
<accession>A0A5J4WVU1</accession>
<proteinExistence type="predicted"/>
<name>A0A5J4WVU1_9EUKA</name>
<reference evidence="1 2" key="1">
    <citation type="submission" date="2019-03" db="EMBL/GenBank/DDBJ databases">
        <title>Single cell metagenomics reveals metabolic interactions within the superorganism composed of flagellate Streblomastix strix and complex community of Bacteroidetes bacteria on its surface.</title>
        <authorList>
            <person name="Treitli S.C."/>
            <person name="Kolisko M."/>
            <person name="Husnik F."/>
            <person name="Keeling P."/>
            <person name="Hampl V."/>
        </authorList>
    </citation>
    <scope>NUCLEOTIDE SEQUENCE [LARGE SCALE GENOMIC DNA]</scope>
    <source>
        <strain evidence="1">ST1C</strain>
    </source>
</reference>
<dbReference type="AlphaFoldDB" id="A0A5J4WVU1"/>
<evidence type="ECO:0000313" key="2">
    <source>
        <dbReference type="Proteomes" id="UP000324800"/>
    </source>
</evidence>
<comment type="caution">
    <text evidence="1">The sequence shown here is derived from an EMBL/GenBank/DDBJ whole genome shotgun (WGS) entry which is preliminary data.</text>
</comment>